<dbReference type="AlphaFoldDB" id="A0A834SMW6"/>
<evidence type="ECO:0000313" key="2">
    <source>
        <dbReference type="Proteomes" id="UP000634136"/>
    </source>
</evidence>
<reference evidence="1" key="1">
    <citation type="submission" date="2020-09" db="EMBL/GenBank/DDBJ databases">
        <title>Genome-Enabled Discovery of Anthraquinone Biosynthesis in Senna tora.</title>
        <authorList>
            <person name="Kang S.-H."/>
            <person name="Pandey R.P."/>
            <person name="Lee C.-M."/>
            <person name="Sim J.-S."/>
            <person name="Jeong J.-T."/>
            <person name="Choi B.-S."/>
            <person name="Jung M."/>
            <person name="Ginzburg D."/>
            <person name="Zhao K."/>
            <person name="Won S.Y."/>
            <person name="Oh T.-J."/>
            <person name="Yu Y."/>
            <person name="Kim N.-H."/>
            <person name="Lee O.R."/>
            <person name="Lee T.-H."/>
            <person name="Bashyal P."/>
            <person name="Kim T.-S."/>
            <person name="Lee W.-H."/>
            <person name="Kawkins C."/>
            <person name="Kim C.-K."/>
            <person name="Kim J.S."/>
            <person name="Ahn B.O."/>
            <person name="Rhee S.Y."/>
            <person name="Sohng J.K."/>
        </authorList>
    </citation>
    <scope>NUCLEOTIDE SEQUENCE</scope>
    <source>
        <tissue evidence="1">Leaf</tissue>
    </source>
</reference>
<proteinExistence type="predicted"/>
<comment type="caution">
    <text evidence="1">The sequence shown here is derived from an EMBL/GenBank/DDBJ whole genome shotgun (WGS) entry which is preliminary data.</text>
</comment>
<keyword evidence="2" id="KW-1185">Reference proteome</keyword>
<organism evidence="1 2">
    <name type="scientific">Senna tora</name>
    <dbReference type="NCBI Taxonomy" id="362788"/>
    <lineage>
        <taxon>Eukaryota</taxon>
        <taxon>Viridiplantae</taxon>
        <taxon>Streptophyta</taxon>
        <taxon>Embryophyta</taxon>
        <taxon>Tracheophyta</taxon>
        <taxon>Spermatophyta</taxon>
        <taxon>Magnoliopsida</taxon>
        <taxon>eudicotyledons</taxon>
        <taxon>Gunneridae</taxon>
        <taxon>Pentapetalae</taxon>
        <taxon>rosids</taxon>
        <taxon>fabids</taxon>
        <taxon>Fabales</taxon>
        <taxon>Fabaceae</taxon>
        <taxon>Caesalpinioideae</taxon>
        <taxon>Cassia clade</taxon>
        <taxon>Senna</taxon>
    </lineage>
</organism>
<protein>
    <submittedName>
        <fullName evidence="1">Uncharacterized protein</fullName>
    </submittedName>
</protein>
<accession>A0A834SMW6</accession>
<evidence type="ECO:0000313" key="1">
    <source>
        <dbReference type="EMBL" id="KAF7800624.1"/>
    </source>
</evidence>
<name>A0A834SMW6_9FABA</name>
<dbReference type="EMBL" id="JAAIUW010000296">
    <property type="protein sequence ID" value="KAF7800624.1"/>
    <property type="molecule type" value="Genomic_DNA"/>
</dbReference>
<dbReference type="Proteomes" id="UP000634136">
    <property type="component" value="Unassembled WGS sequence"/>
</dbReference>
<sequence>MGESSPRKSRARRRTSIIILLSNNIQINRSCWLHHNAHKVFEKMPQPQ</sequence>
<gene>
    <name evidence="1" type="ORF">G2W53_045039</name>
</gene>